<dbReference type="AlphaFoldDB" id="A0A418GNU6"/>
<feature type="signal peptide" evidence="1">
    <location>
        <begin position="1"/>
        <end position="20"/>
    </location>
</feature>
<dbReference type="EMBL" id="QXHA01000411">
    <property type="protein sequence ID" value="RIB42572.1"/>
    <property type="molecule type" value="Genomic_DNA"/>
</dbReference>
<name>A0A418GNU6_ECOLX</name>
<dbReference type="PROSITE" id="PS50983">
    <property type="entry name" value="FE_B12_PBP"/>
    <property type="match status" value="1"/>
</dbReference>
<dbReference type="InterPro" id="IPR002491">
    <property type="entry name" value="ABC_transptr_periplasmic_BD"/>
</dbReference>
<gene>
    <name evidence="3" type="ORF">D3C88_07275</name>
</gene>
<comment type="caution">
    <text evidence="3">The sequence shown here is derived from an EMBL/GenBank/DDBJ whole genome shotgun (WGS) entry which is preliminary data.</text>
</comment>
<feature type="chain" id="PRO_5019043205" evidence="1">
    <location>
        <begin position="21"/>
        <end position="103"/>
    </location>
</feature>
<feature type="non-terminal residue" evidence="3">
    <location>
        <position position="103"/>
    </location>
</feature>
<organism evidence="3 4">
    <name type="scientific">Escherichia coli</name>
    <dbReference type="NCBI Taxonomy" id="562"/>
    <lineage>
        <taxon>Bacteria</taxon>
        <taxon>Pseudomonadati</taxon>
        <taxon>Pseudomonadota</taxon>
        <taxon>Gammaproteobacteria</taxon>
        <taxon>Enterobacterales</taxon>
        <taxon>Enterobacteriaceae</taxon>
        <taxon>Escherichia</taxon>
    </lineage>
</organism>
<evidence type="ECO:0000313" key="4">
    <source>
        <dbReference type="Proteomes" id="UP000284508"/>
    </source>
</evidence>
<accession>A0A418GNU6</accession>
<protein>
    <submittedName>
        <fullName evidence="3">ABC transporter substrate-binding protein</fullName>
    </submittedName>
</protein>
<evidence type="ECO:0000259" key="2">
    <source>
        <dbReference type="PROSITE" id="PS50983"/>
    </source>
</evidence>
<keyword evidence="1" id="KW-0732">Signal</keyword>
<evidence type="ECO:0000256" key="1">
    <source>
        <dbReference type="SAM" id="SignalP"/>
    </source>
</evidence>
<dbReference type="SUPFAM" id="SSF53807">
    <property type="entry name" value="Helical backbone' metal receptor"/>
    <property type="match status" value="1"/>
</dbReference>
<evidence type="ECO:0000313" key="3">
    <source>
        <dbReference type="EMBL" id="RIB42572.1"/>
    </source>
</evidence>
<dbReference type="Gene3D" id="3.40.50.1980">
    <property type="entry name" value="Nitrogenase molybdenum iron protein domain"/>
    <property type="match status" value="1"/>
</dbReference>
<feature type="domain" description="Fe/B12 periplasmic-binding" evidence="2">
    <location>
        <begin position="28"/>
        <end position="103"/>
    </location>
</feature>
<proteinExistence type="predicted"/>
<dbReference type="Proteomes" id="UP000284508">
    <property type="component" value="Unassembled WGS sequence"/>
</dbReference>
<sequence length="103" mass="11298">MKLSRLFPLLALLLAASLHAENTHKEVRIASPWPAQNTIIAMLGYGDNIVGTSMIAKRIPLFRQSLPRIEKVAAVSVNSGHEINPEQIIALGVDMLFVPQNMV</sequence>
<reference evidence="3 4" key="1">
    <citation type="journal article" date="2018" name="BMC Microbiol.">
        <title>Genome sequencing of strains of the most prevalent clonal group of O1:K1:H7 Escherichia coli that causes neonatal meningitis in France.</title>
        <authorList>
            <person name="Geslain G."/>
            <person name="Birgy A."/>
            <person name="Adiba S."/>
            <person name="Magnan M."/>
            <person name="Courroux C."/>
            <person name="Levy C."/>
            <person name="Cohen R."/>
            <person name="Bidet P."/>
            <person name="Bonacorsi S."/>
        </authorList>
    </citation>
    <scope>NUCLEOTIDE SEQUENCE [LARGE SCALE GENOMIC DNA]</scope>
    <source>
        <strain evidence="3 4">S308</strain>
    </source>
</reference>